<protein>
    <submittedName>
        <fullName evidence="3">Uncharacterized protein LOC113798873</fullName>
    </submittedName>
</protein>
<proteinExistence type="predicted"/>
<gene>
    <name evidence="3" type="primary">LOC113798873</name>
</gene>
<keyword evidence="1" id="KW-0812">Transmembrane</keyword>
<dbReference type="Proteomes" id="UP000515146">
    <property type="component" value="Unplaced"/>
</dbReference>
<feature type="transmembrane region" description="Helical" evidence="1">
    <location>
        <begin position="12"/>
        <end position="39"/>
    </location>
</feature>
<evidence type="ECO:0000256" key="1">
    <source>
        <dbReference type="SAM" id="Phobius"/>
    </source>
</evidence>
<dbReference type="OrthoDB" id="6507641at2759"/>
<feature type="non-terminal residue" evidence="3">
    <location>
        <position position="193"/>
    </location>
</feature>
<dbReference type="KEGG" id="dpte:113798873"/>
<organism evidence="2 3">
    <name type="scientific">Dermatophagoides pteronyssinus</name>
    <name type="common">European house dust mite</name>
    <dbReference type="NCBI Taxonomy" id="6956"/>
    <lineage>
        <taxon>Eukaryota</taxon>
        <taxon>Metazoa</taxon>
        <taxon>Ecdysozoa</taxon>
        <taxon>Arthropoda</taxon>
        <taxon>Chelicerata</taxon>
        <taxon>Arachnida</taxon>
        <taxon>Acari</taxon>
        <taxon>Acariformes</taxon>
        <taxon>Sarcoptiformes</taxon>
        <taxon>Astigmata</taxon>
        <taxon>Psoroptidia</taxon>
        <taxon>Analgoidea</taxon>
        <taxon>Pyroglyphidae</taxon>
        <taxon>Dermatophagoidinae</taxon>
        <taxon>Dermatophagoides</taxon>
    </lineage>
</organism>
<keyword evidence="1" id="KW-1133">Transmembrane helix</keyword>
<dbReference type="RefSeq" id="XP_027205263.1">
    <property type="nucleotide sequence ID" value="XM_027349462.1"/>
</dbReference>
<dbReference type="InParanoid" id="A0A6P6YI97"/>
<keyword evidence="2" id="KW-1185">Reference proteome</keyword>
<keyword evidence="1" id="KW-0472">Membrane</keyword>
<feature type="transmembrane region" description="Helical" evidence="1">
    <location>
        <begin position="103"/>
        <end position="123"/>
    </location>
</feature>
<reference evidence="3" key="1">
    <citation type="submission" date="2025-08" db="UniProtKB">
        <authorList>
            <consortium name="RefSeq"/>
        </authorList>
    </citation>
    <scope>IDENTIFICATION</scope>
    <source>
        <strain evidence="3">Airmid</strain>
    </source>
</reference>
<feature type="transmembrane region" description="Helical" evidence="1">
    <location>
        <begin position="130"/>
        <end position="150"/>
    </location>
</feature>
<accession>A0A6P6YI97</accession>
<name>A0A6P6YI97_DERPT</name>
<evidence type="ECO:0000313" key="2">
    <source>
        <dbReference type="Proteomes" id="UP000515146"/>
    </source>
</evidence>
<evidence type="ECO:0000313" key="3">
    <source>
        <dbReference type="RefSeq" id="XP_027205263.1"/>
    </source>
</evidence>
<dbReference type="AlphaFoldDB" id="A0A6P6YI97"/>
<sequence>MVRESWLMKLTLTIEISIFIHNTLVLFQCAMLLSFTMLISYQAFHSELSELNRCFLEITENSRQCKKQISIKEISKLKFIYKRHNILSYYLIYPDKDAWSQALYYYALLSIPINVSLLCVLIIEQLTPQIRMILILITSIQTFTGLIPFLNTANTSKKFHQIKDYILPIQFQMKRRQHLRLKLKYDDLYGRLM</sequence>